<evidence type="ECO:0000313" key="2">
    <source>
        <dbReference type="EMBL" id="ABQ61449.1"/>
    </source>
</evidence>
<feature type="region of interest" description="Disordered" evidence="1">
    <location>
        <begin position="1"/>
        <end position="39"/>
    </location>
</feature>
<organism evidence="2 3">
    <name type="scientific">Brucella ovis (strain ATCC 25840 / 63/290 / NCTC 10512)</name>
    <dbReference type="NCBI Taxonomy" id="444178"/>
    <lineage>
        <taxon>Bacteria</taxon>
        <taxon>Pseudomonadati</taxon>
        <taxon>Pseudomonadota</taxon>
        <taxon>Alphaproteobacteria</taxon>
        <taxon>Hyphomicrobiales</taxon>
        <taxon>Brucellaceae</taxon>
        <taxon>Brucella/Ochrobactrum group</taxon>
        <taxon>Brucella</taxon>
    </lineage>
</organism>
<feature type="compositionally biased region" description="Basic and acidic residues" evidence="1">
    <location>
        <begin position="9"/>
        <end position="20"/>
    </location>
</feature>
<gene>
    <name evidence="2" type="ordered locus">BOV_1435</name>
</gene>
<dbReference type="HOGENOM" id="CLU_3096385_0_0_5"/>
<keyword evidence="3" id="KW-1185">Reference proteome</keyword>
<evidence type="ECO:0000256" key="1">
    <source>
        <dbReference type="SAM" id="MobiDB-lite"/>
    </source>
</evidence>
<name>A0A0H3AR41_BRUO2</name>
<reference evidence="3" key="1">
    <citation type="journal article" date="2009" name="PLoS ONE">
        <title>Genome degradation in Brucella ovis corresponds with narrowing of its host range and tissue tropism.</title>
        <authorList>
            <person name="Tsolis R.M."/>
            <person name="Seshadri R."/>
            <person name="Santos R.L."/>
            <person name="Sangari F.J."/>
            <person name="Lobo J.M."/>
            <person name="de Jong M.F."/>
            <person name="Ren Q."/>
            <person name="Myers G."/>
            <person name="Brinkac L.M."/>
            <person name="Nelson W.C."/>
            <person name="Deboy R.T."/>
            <person name="Angiuoli S."/>
            <person name="Khouri H."/>
            <person name="Dimitrov G."/>
            <person name="Robinson J.R."/>
            <person name="Mulligan S."/>
            <person name="Walker R.L."/>
            <person name="Elzer P.E."/>
            <person name="Hassan K.A."/>
            <person name="Paulsen I.T."/>
        </authorList>
    </citation>
    <scope>NUCLEOTIDE SEQUENCE [LARGE SCALE GENOMIC DNA]</scope>
    <source>
        <strain evidence="3">ATCC 25840 / 63/290 / NCTC 10512</strain>
    </source>
</reference>
<protein>
    <submittedName>
        <fullName evidence="2">Uncharacterized protein</fullName>
    </submittedName>
</protein>
<dbReference type="Proteomes" id="UP000006383">
    <property type="component" value="Chromosome I"/>
</dbReference>
<accession>A0A0H3AR41</accession>
<dbReference type="KEGG" id="bov:BOV_1435"/>
<sequence length="51" mass="5643">MFHAGSAHKKSEMMKSDADGKVNPPLTGNRLLAESTDGLQPRKTVRPLYIF</sequence>
<dbReference type="AlphaFoldDB" id="A0A0H3AR41"/>
<evidence type="ECO:0000313" key="3">
    <source>
        <dbReference type="Proteomes" id="UP000006383"/>
    </source>
</evidence>
<proteinExistence type="predicted"/>
<dbReference type="EMBL" id="CP000708">
    <property type="protein sequence ID" value="ABQ61449.1"/>
    <property type="molecule type" value="Genomic_DNA"/>
</dbReference>